<feature type="transmembrane region" description="Helical" evidence="11">
    <location>
        <begin position="457"/>
        <end position="479"/>
    </location>
</feature>
<dbReference type="OrthoDB" id="6429739at2759"/>
<accession>A0A7R8Z084</accession>
<proteinExistence type="inferred from homology"/>
<feature type="transmembrane region" description="Helical" evidence="11">
    <location>
        <begin position="71"/>
        <end position="93"/>
    </location>
</feature>
<sequence length="499" mass="56891">MGDIEEMRTTHIEQLNDEDKTTFTIFQYRFPKISERVATTTAVTYIIFMLVLSSIIFIMGLMNPDGVISEAYTLLLIVIAFVYLSYLIIDIHLKKHRKNSFNSYIFINDAHSNFIYLKMGASFFFLGLFVHSSISVIYEVALLQTECASIFLVVFEILTPVFSLFILIFIIKYLNMSIHHNTILARFAIMHCIGTLITIGMYNIMSEAIESIEGAHYSRRITCDEPQAINVLYKSSAPYFYPFIIEFCILQAGIFIMLWFRIGKVSPTTSLKANHEIHIDCSQSHRGLLSGFILITSTICFIILSYVMAAERDYLNVGPAGDEIFEFVVFLVMSAATIIAFVQTSRLSFAHADTTKIDDVLLFIGVPGVLTQCILCAIPAIFFGSTIRICNRVIQVIQVFLQTPFIVSRLRSHCHSPEELKNKPGRQCVTFLGIANVSLWIFYAFSNHGVETHMQRAAVYGDVVWGVLYYLTLPFVMFYRFHSSVCLVHIWKHTYVKKT</sequence>
<evidence type="ECO:0000256" key="9">
    <source>
        <dbReference type="ARBA" id="ARBA00023136"/>
    </source>
</evidence>
<evidence type="ECO:0000256" key="3">
    <source>
        <dbReference type="ARBA" id="ARBA00022448"/>
    </source>
</evidence>
<feature type="transmembrane region" description="Helical" evidence="11">
    <location>
        <begin position="37"/>
        <end position="59"/>
    </location>
</feature>
<organism evidence="12 13">
    <name type="scientific">Hermetia illucens</name>
    <name type="common">Black soldier fly</name>
    <dbReference type="NCBI Taxonomy" id="343691"/>
    <lineage>
        <taxon>Eukaryota</taxon>
        <taxon>Metazoa</taxon>
        <taxon>Ecdysozoa</taxon>
        <taxon>Arthropoda</taxon>
        <taxon>Hexapoda</taxon>
        <taxon>Insecta</taxon>
        <taxon>Pterygota</taxon>
        <taxon>Neoptera</taxon>
        <taxon>Endopterygota</taxon>
        <taxon>Diptera</taxon>
        <taxon>Brachycera</taxon>
        <taxon>Stratiomyomorpha</taxon>
        <taxon>Stratiomyidae</taxon>
        <taxon>Hermetiinae</taxon>
        <taxon>Hermetia</taxon>
    </lineage>
</organism>
<reference evidence="12 13" key="1">
    <citation type="submission" date="2020-11" db="EMBL/GenBank/DDBJ databases">
        <authorList>
            <person name="Wallbank WR R."/>
            <person name="Pardo Diaz C."/>
            <person name="Kozak K."/>
            <person name="Martin S."/>
            <person name="Jiggins C."/>
            <person name="Moest M."/>
            <person name="Warren A I."/>
            <person name="Generalovic N T."/>
            <person name="Byers J.R.P. K."/>
            <person name="Montejo-Kovacevich G."/>
            <person name="Yen C E."/>
        </authorList>
    </citation>
    <scope>NUCLEOTIDE SEQUENCE [LARGE SCALE GENOMIC DNA]</scope>
</reference>
<evidence type="ECO:0000256" key="5">
    <source>
        <dbReference type="ARBA" id="ARBA00022692"/>
    </source>
</evidence>
<keyword evidence="8" id="KW-0406">Ion transport</keyword>
<name>A0A7R8Z084_HERIL</name>
<feature type="transmembrane region" description="Helical" evidence="11">
    <location>
        <begin position="183"/>
        <end position="205"/>
    </location>
</feature>
<dbReference type="EMBL" id="LR899013">
    <property type="protein sequence ID" value="CAD7090753.1"/>
    <property type="molecule type" value="Genomic_DNA"/>
</dbReference>
<keyword evidence="3" id="KW-0813">Transport</keyword>
<keyword evidence="6" id="KW-0375">Hydrogen ion transport</keyword>
<dbReference type="PANTHER" id="PTHR21522">
    <property type="entry name" value="PROTON CHANNEL OTOP"/>
    <property type="match status" value="1"/>
</dbReference>
<comment type="similarity">
    <text evidence="2">Belongs to the otopetrin family.</text>
</comment>
<feature type="transmembrane region" description="Helical" evidence="11">
    <location>
        <begin position="288"/>
        <end position="307"/>
    </location>
</feature>
<keyword evidence="7 11" id="KW-1133">Transmembrane helix</keyword>
<evidence type="ECO:0000256" key="11">
    <source>
        <dbReference type="SAM" id="Phobius"/>
    </source>
</evidence>
<keyword evidence="5 11" id="KW-0812">Transmembrane</keyword>
<evidence type="ECO:0000256" key="6">
    <source>
        <dbReference type="ARBA" id="ARBA00022781"/>
    </source>
</evidence>
<evidence type="ECO:0000256" key="2">
    <source>
        <dbReference type="ARBA" id="ARBA00006513"/>
    </source>
</evidence>
<dbReference type="GO" id="GO:0005886">
    <property type="term" value="C:plasma membrane"/>
    <property type="evidence" value="ECO:0007669"/>
    <property type="project" value="UniProtKB-SubCell"/>
</dbReference>
<feature type="transmembrane region" description="Helical" evidence="11">
    <location>
        <begin position="428"/>
        <end position="445"/>
    </location>
</feature>
<keyword evidence="4" id="KW-1003">Cell membrane</keyword>
<keyword evidence="9 11" id="KW-0472">Membrane</keyword>
<keyword evidence="10" id="KW-0407">Ion channel</keyword>
<evidence type="ECO:0000313" key="13">
    <source>
        <dbReference type="Proteomes" id="UP000594454"/>
    </source>
</evidence>
<dbReference type="PANTHER" id="PTHR21522:SF58">
    <property type="entry name" value="AGAP000074-PA"/>
    <property type="match status" value="1"/>
</dbReference>
<dbReference type="AlphaFoldDB" id="A0A7R8Z084"/>
<dbReference type="InterPro" id="IPR004878">
    <property type="entry name" value="Otopetrin"/>
</dbReference>
<comment type="subcellular location">
    <subcellularLocation>
        <location evidence="1">Cell membrane</location>
        <topology evidence="1">Multi-pass membrane protein</topology>
    </subcellularLocation>
</comment>
<evidence type="ECO:0000256" key="10">
    <source>
        <dbReference type="ARBA" id="ARBA00023303"/>
    </source>
</evidence>
<evidence type="ECO:0000256" key="8">
    <source>
        <dbReference type="ARBA" id="ARBA00023065"/>
    </source>
</evidence>
<gene>
    <name evidence="12" type="ORF">HERILL_LOCUS13215</name>
</gene>
<feature type="transmembrane region" description="Helical" evidence="11">
    <location>
        <begin position="114"/>
        <end position="138"/>
    </location>
</feature>
<evidence type="ECO:0000256" key="4">
    <source>
        <dbReference type="ARBA" id="ARBA00022475"/>
    </source>
</evidence>
<evidence type="ECO:0000256" key="1">
    <source>
        <dbReference type="ARBA" id="ARBA00004651"/>
    </source>
</evidence>
<dbReference type="OMA" id="TMWITET"/>
<feature type="transmembrane region" description="Helical" evidence="11">
    <location>
        <begin position="239"/>
        <end position="260"/>
    </location>
</feature>
<evidence type="ECO:0000256" key="7">
    <source>
        <dbReference type="ARBA" id="ARBA00022989"/>
    </source>
</evidence>
<feature type="transmembrane region" description="Helical" evidence="11">
    <location>
        <begin position="361"/>
        <end position="383"/>
    </location>
</feature>
<dbReference type="Proteomes" id="UP000594454">
    <property type="component" value="Chromosome 5"/>
</dbReference>
<protein>
    <submittedName>
        <fullName evidence="12">Uncharacterized protein</fullName>
    </submittedName>
</protein>
<dbReference type="InParanoid" id="A0A7R8Z084"/>
<dbReference type="Pfam" id="PF03189">
    <property type="entry name" value="Otopetrin"/>
    <property type="match status" value="2"/>
</dbReference>
<feature type="transmembrane region" description="Helical" evidence="11">
    <location>
        <begin position="327"/>
        <end position="349"/>
    </location>
</feature>
<keyword evidence="13" id="KW-1185">Reference proteome</keyword>
<evidence type="ECO:0000313" key="12">
    <source>
        <dbReference type="EMBL" id="CAD7090753.1"/>
    </source>
</evidence>
<feature type="transmembrane region" description="Helical" evidence="11">
    <location>
        <begin position="150"/>
        <end position="171"/>
    </location>
</feature>
<dbReference type="GO" id="GO:0015252">
    <property type="term" value="F:proton channel activity"/>
    <property type="evidence" value="ECO:0007669"/>
    <property type="project" value="InterPro"/>
</dbReference>